<evidence type="ECO:0000256" key="1">
    <source>
        <dbReference type="ARBA" id="ARBA00004613"/>
    </source>
</evidence>
<evidence type="ECO:0000256" key="6">
    <source>
        <dbReference type="SAM" id="Phobius"/>
    </source>
</evidence>
<accession>A0ABC8M949</accession>
<proteinExistence type="inferred from homology"/>
<dbReference type="AlphaFoldDB" id="A0ABC8M949"/>
<dbReference type="Proteomes" id="UP001642260">
    <property type="component" value="Unassembled WGS sequence"/>
</dbReference>
<evidence type="ECO:0000256" key="5">
    <source>
        <dbReference type="ARBA" id="ARBA00022729"/>
    </source>
</evidence>
<dbReference type="InterPro" id="IPR010264">
    <property type="entry name" value="Self-incomp_S1"/>
</dbReference>
<reference evidence="7 8" key="1">
    <citation type="submission" date="2022-03" db="EMBL/GenBank/DDBJ databases">
        <authorList>
            <person name="Macdonald S."/>
            <person name="Ahmed S."/>
            <person name="Newling K."/>
        </authorList>
    </citation>
    <scope>NUCLEOTIDE SEQUENCE [LARGE SCALE GENOMIC DNA]</scope>
</reference>
<evidence type="ECO:0008006" key="9">
    <source>
        <dbReference type="Google" id="ProtNLM"/>
    </source>
</evidence>
<protein>
    <recommendedName>
        <fullName evidence="9">S-protein homolog</fullName>
    </recommendedName>
</protein>
<keyword evidence="6" id="KW-1133">Transmembrane helix</keyword>
<keyword evidence="6" id="KW-0472">Membrane</keyword>
<keyword evidence="4" id="KW-0964">Secreted</keyword>
<name>A0ABC8M949_ERUVS</name>
<evidence type="ECO:0000256" key="2">
    <source>
        <dbReference type="ARBA" id="ARBA00005581"/>
    </source>
</evidence>
<feature type="transmembrane region" description="Helical" evidence="6">
    <location>
        <begin position="9"/>
        <end position="31"/>
    </location>
</feature>
<evidence type="ECO:0000256" key="3">
    <source>
        <dbReference type="ARBA" id="ARBA00022471"/>
    </source>
</evidence>
<evidence type="ECO:0000313" key="8">
    <source>
        <dbReference type="Proteomes" id="UP001642260"/>
    </source>
</evidence>
<evidence type="ECO:0000256" key="4">
    <source>
        <dbReference type="ARBA" id="ARBA00022525"/>
    </source>
</evidence>
<sequence>MASSTNHKLVWTPIMFLFILTKALFGLSALMNETVMPQDVFTSKQVVIVNKLGIRETLNVHCKSGEKDLGPVTLVPGARFEFKFLSSNLQLTTYT</sequence>
<comment type="subcellular location">
    <subcellularLocation>
        <location evidence="1">Secreted</location>
    </subcellularLocation>
</comment>
<keyword evidence="6" id="KW-0812">Transmembrane</keyword>
<organism evidence="7 8">
    <name type="scientific">Eruca vesicaria subsp. sativa</name>
    <name type="common">Garden rocket</name>
    <name type="synonym">Eruca sativa</name>
    <dbReference type="NCBI Taxonomy" id="29727"/>
    <lineage>
        <taxon>Eukaryota</taxon>
        <taxon>Viridiplantae</taxon>
        <taxon>Streptophyta</taxon>
        <taxon>Embryophyta</taxon>
        <taxon>Tracheophyta</taxon>
        <taxon>Spermatophyta</taxon>
        <taxon>Magnoliopsida</taxon>
        <taxon>eudicotyledons</taxon>
        <taxon>Gunneridae</taxon>
        <taxon>Pentapetalae</taxon>
        <taxon>rosids</taxon>
        <taxon>malvids</taxon>
        <taxon>Brassicales</taxon>
        <taxon>Brassicaceae</taxon>
        <taxon>Brassiceae</taxon>
        <taxon>Eruca</taxon>
    </lineage>
</organism>
<gene>
    <name evidence="7" type="ORF">ERUC_LOCUS44739</name>
</gene>
<keyword evidence="8" id="KW-1185">Reference proteome</keyword>
<keyword evidence="3" id="KW-0713">Self-incompatibility</keyword>
<evidence type="ECO:0000313" key="7">
    <source>
        <dbReference type="EMBL" id="CAH8392256.1"/>
    </source>
</evidence>
<dbReference type="EMBL" id="CAKOAT010988487">
    <property type="protein sequence ID" value="CAH8392256.1"/>
    <property type="molecule type" value="Genomic_DNA"/>
</dbReference>
<comment type="caution">
    <text evidence="7">The sequence shown here is derived from an EMBL/GenBank/DDBJ whole genome shotgun (WGS) entry which is preliminary data.</text>
</comment>
<dbReference type="GO" id="GO:0005576">
    <property type="term" value="C:extracellular region"/>
    <property type="evidence" value="ECO:0007669"/>
    <property type="project" value="UniProtKB-SubCell"/>
</dbReference>
<dbReference type="Pfam" id="PF05938">
    <property type="entry name" value="Self-incomp_S1"/>
    <property type="match status" value="1"/>
</dbReference>
<dbReference type="GO" id="GO:0060320">
    <property type="term" value="P:rejection of self pollen"/>
    <property type="evidence" value="ECO:0007669"/>
    <property type="project" value="UniProtKB-KW"/>
</dbReference>
<comment type="similarity">
    <text evidence="2">Belongs to the plant self-incompatibility (S1) protein family.</text>
</comment>
<keyword evidence="5" id="KW-0732">Signal</keyword>